<dbReference type="InterPro" id="IPR037278">
    <property type="entry name" value="ARFGAP/RecO"/>
</dbReference>
<protein>
    <recommendedName>
        <fullName evidence="2">Arf-GAP domain-containing protein</fullName>
    </recommendedName>
</protein>
<proteinExistence type="predicted"/>
<keyword evidence="1" id="KW-0863">Zinc-finger</keyword>
<dbReference type="GO" id="GO:0005096">
    <property type="term" value="F:GTPase activator activity"/>
    <property type="evidence" value="ECO:0007669"/>
    <property type="project" value="InterPro"/>
</dbReference>
<evidence type="ECO:0000313" key="3">
    <source>
        <dbReference type="EMBL" id="CAD7636702.1"/>
    </source>
</evidence>
<reference evidence="3" key="1">
    <citation type="submission" date="2020-11" db="EMBL/GenBank/DDBJ databases">
        <authorList>
            <person name="Tran Van P."/>
        </authorList>
    </citation>
    <scope>NUCLEOTIDE SEQUENCE</scope>
</reference>
<dbReference type="AlphaFoldDB" id="A0A7R9LAG0"/>
<dbReference type="PRINTS" id="PR00405">
    <property type="entry name" value="REVINTRACTNG"/>
</dbReference>
<dbReference type="Pfam" id="PF01412">
    <property type="entry name" value="ArfGap"/>
    <property type="match status" value="1"/>
</dbReference>
<dbReference type="GO" id="GO:0031267">
    <property type="term" value="F:small GTPase binding"/>
    <property type="evidence" value="ECO:0007669"/>
    <property type="project" value="TreeGrafter"/>
</dbReference>
<sequence length="166" mass="18543">MAKQLIGSAQDVCADCGANEPNWVSLNRGVLVCDDCCLIHRSLGRHISQVKSIAKSVWRSTQIQMIAELQRSGSNSIWEHTLLDPLTGKTAIRRKPSAKDPIHPNKSEFIRSKYQNLSFINRSTNKEESETDISEQLHSSVRTPNLKTSLRLLASGADLLVIKFFV</sequence>
<dbReference type="EMBL" id="OC873546">
    <property type="protein sequence ID" value="CAD7636702.1"/>
    <property type="molecule type" value="Genomic_DNA"/>
</dbReference>
<dbReference type="SMART" id="SM00105">
    <property type="entry name" value="ArfGap"/>
    <property type="match status" value="1"/>
</dbReference>
<dbReference type="CDD" id="cd08833">
    <property type="entry name" value="ArfGap_GIT"/>
    <property type="match status" value="1"/>
</dbReference>
<evidence type="ECO:0000313" key="4">
    <source>
        <dbReference type="Proteomes" id="UP000759131"/>
    </source>
</evidence>
<keyword evidence="1" id="KW-0479">Metal-binding</keyword>
<dbReference type="PANTHER" id="PTHR46097">
    <property type="entry name" value="G PROTEIN-COUPLED RECEPTOR KINASE INTERACTING ARFGAP"/>
    <property type="match status" value="1"/>
</dbReference>
<dbReference type="GO" id="GO:0036465">
    <property type="term" value="P:synaptic vesicle recycling"/>
    <property type="evidence" value="ECO:0007669"/>
    <property type="project" value="TreeGrafter"/>
</dbReference>
<keyword evidence="4" id="KW-1185">Reference proteome</keyword>
<evidence type="ECO:0000256" key="1">
    <source>
        <dbReference type="PROSITE-ProRule" id="PRU00288"/>
    </source>
</evidence>
<dbReference type="GO" id="GO:0008270">
    <property type="term" value="F:zinc ion binding"/>
    <property type="evidence" value="ECO:0007669"/>
    <property type="project" value="UniProtKB-KW"/>
</dbReference>
<dbReference type="GO" id="GO:0032012">
    <property type="term" value="P:regulation of ARF protein signal transduction"/>
    <property type="evidence" value="ECO:0007669"/>
    <property type="project" value="InterPro"/>
</dbReference>
<dbReference type="GO" id="GO:0098793">
    <property type="term" value="C:presynapse"/>
    <property type="evidence" value="ECO:0007669"/>
    <property type="project" value="GOC"/>
</dbReference>
<name>A0A7R9LAG0_9ACAR</name>
<dbReference type="PROSITE" id="PS50115">
    <property type="entry name" value="ARFGAP"/>
    <property type="match status" value="1"/>
</dbReference>
<dbReference type="SUPFAM" id="SSF57863">
    <property type="entry name" value="ArfGap/RecO-like zinc finger"/>
    <property type="match status" value="1"/>
</dbReference>
<dbReference type="OrthoDB" id="5588096at2759"/>
<dbReference type="Proteomes" id="UP000759131">
    <property type="component" value="Unassembled WGS sequence"/>
</dbReference>
<dbReference type="EMBL" id="CAJPIZ010018971">
    <property type="protein sequence ID" value="CAG2116760.1"/>
    <property type="molecule type" value="Genomic_DNA"/>
</dbReference>
<dbReference type="InterPro" id="IPR047161">
    <property type="entry name" value="GIT-like"/>
</dbReference>
<dbReference type="PANTHER" id="PTHR46097:SF3">
    <property type="entry name" value="ARF GTPASE-ACTIVATING PROTEIN GIT"/>
    <property type="match status" value="1"/>
</dbReference>
<dbReference type="Gene3D" id="1.10.220.150">
    <property type="entry name" value="Arf GTPase activating protein"/>
    <property type="match status" value="1"/>
</dbReference>
<keyword evidence="1" id="KW-0862">Zinc</keyword>
<organism evidence="3">
    <name type="scientific">Medioppia subpectinata</name>
    <dbReference type="NCBI Taxonomy" id="1979941"/>
    <lineage>
        <taxon>Eukaryota</taxon>
        <taxon>Metazoa</taxon>
        <taxon>Ecdysozoa</taxon>
        <taxon>Arthropoda</taxon>
        <taxon>Chelicerata</taxon>
        <taxon>Arachnida</taxon>
        <taxon>Acari</taxon>
        <taxon>Acariformes</taxon>
        <taxon>Sarcoptiformes</taxon>
        <taxon>Oribatida</taxon>
        <taxon>Brachypylina</taxon>
        <taxon>Oppioidea</taxon>
        <taxon>Oppiidae</taxon>
        <taxon>Medioppia</taxon>
    </lineage>
</organism>
<dbReference type="GO" id="GO:0008277">
    <property type="term" value="P:regulation of G protein-coupled receptor signaling pathway"/>
    <property type="evidence" value="ECO:0007669"/>
    <property type="project" value="TreeGrafter"/>
</dbReference>
<dbReference type="GO" id="GO:0007420">
    <property type="term" value="P:brain development"/>
    <property type="evidence" value="ECO:0007669"/>
    <property type="project" value="InterPro"/>
</dbReference>
<feature type="domain" description="Arf-GAP" evidence="2">
    <location>
        <begin position="1"/>
        <end position="131"/>
    </location>
</feature>
<evidence type="ECO:0000259" key="2">
    <source>
        <dbReference type="PROSITE" id="PS50115"/>
    </source>
</evidence>
<accession>A0A7R9LAG0</accession>
<dbReference type="InterPro" id="IPR038508">
    <property type="entry name" value="ArfGAP_dom_sf"/>
</dbReference>
<dbReference type="InterPro" id="IPR001164">
    <property type="entry name" value="ArfGAP_dom"/>
</dbReference>
<gene>
    <name evidence="3" type="ORF">OSB1V03_LOCUS16717</name>
</gene>